<proteinExistence type="predicted"/>
<name>A0ABP0QYD3_9DINO</name>
<comment type="caution">
    <text evidence="2">The sequence shown here is derived from an EMBL/GenBank/DDBJ whole genome shotgun (WGS) entry which is preliminary data.</text>
</comment>
<sequence>MVFTSSMADPRTVKYEAALKLFQIEVPTCPLWSLLKFHPDKSGAQSGQGQITKINQGFAILEPFSKQVSQQAAAANRNRKLKCAWLLEHFCEQGLECIHCVALAQSVFGCTGCSHTGQAAPWGRNGASSNRSGRRSITKLLPMKALRQPLLGSTGPRPQRPAETSLAKT</sequence>
<dbReference type="Proteomes" id="UP001642484">
    <property type="component" value="Unassembled WGS sequence"/>
</dbReference>
<evidence type="ECO:0000313" key="2">
    <source>
        <dbReference type="EMBL" id="CAK9092543.1"/>
    </source>
</evidence>
<protein>
    <submittedName>
        <fullName evidence="2">Uncharacterized protein</fullName>
    </submittedName>
</protein>
<organism evidence="2 3">
    <name type="scientific">Durusdinium trenchii</name>
    <dbReference type="NCBI Taxonomy" id="1381693"/>
    <lineage>
        <taxon>Eukaryota</taxon>
        <taxon>Sar</taxon>
        <taxon>Alveolata</taxon>
        <taxon>Dinophyceae</taxon>
        <taxon>Suessiales</taxon>
        <taxon>Symbiodiniaceae</taxon>
        <taxon>Durusdinium</taxon>
    </lineage>
</organism>
<evidence type="ECO:0000313" key="3">
    <source>
        <dbReference type="Proteomes" id="UP001642484"/>
    </source>
</evidence>
<gene>
    <name evidence="2" type="ORF">CCMP2556_LOCUS44303</name>
</gene>
<dbReference type="EMBL" id="CAXAMN010025084">
    <property type="protein sequence ID" value="CAK9092543.1"/>
    <property type="molecule type" value="Genomic_DNA"/>
</dbReference>
<feature type="region of interest" description="Disordered" evidence="1">
    <location>
        <begin position="148"/>
        <end position="169"/>
    </location>
</feature>
<evidence type="ECO:0000256" key="1">
    <source>
        <dbReference type="SAM" id="MobiDB-lite"/>
    </source>
</evidence>
<reference evidence="2 3" key="1">
    <citation type="submission" date="2024-02" db="EMBL/GenBank/DDBJ databases">
        <authorList>
            <person name="Chen Y."/>
            <person name="Shah S."/>
            <person name="Dougan E. K."/>
            <person name="Thang M."/>
            <person name="Chan C."/>
        </authorList>
    </citation>
    <scope>NUCLEOTIDE SEQUENCE [LARGE SCALE GENOMIC DNA]</scope>
</reference>
<accession>A0ABP0QYD3</accession>
<keyword evidence="3" id="KW-1185">Reference proteome</keyword>